<proteinExistence type="inferred from homology"/>
<dbReference type="GO" id="GO:0016020">
    <property type="term" value="C:membrane"/>
    <property type="evidence" value="ECO:0007669"/>
    <property type="project" value="UniProtKB-SubCell"/>
</dbReference>
<dbReference type="Pfam" id="PF01697">
    <property type="entry name" value="Glyco_transf_92"/>
    <property type="match status" value="1"/>
</dbReference>
<protein>
    <submittedName>
        <fullName evidence="8">Uncharacterized protein</fullName>
    </submittedName>
</protein>
<evidence type="ECO:0000256" key="2">
    <source>
        <dbReference type="ARBA" id="ARBA00007647"/>
    </source>
</evidence>
<evidence type="ECO:0000256" key="7">
    <source>
        <dbReference type="ARBA" id="ARBA00023136"/>
    </source>
</evidence>
<dbReference type="GO" id="GO:0005737">
    <property type="term" value="C:cytoplasm"/>
    <property type="evidence" value="ECO:0007669"/>
    <property type="project" value="TreeGrafter"/>
</dbReference>
<keyword evidence="5" id="KW-0812">Transmembrane</keyword>
<dbReference type="EMBL" id="CDMZ01001734">
    <property type="protein sequence ID" value="CEM36837.1"/>
    <property type="molecule type" value="Genomic_DNA"/>
</dbReference>
<evidence type="ECO:0000313" key="8">
    <source>
        <dbReference type="EMBL" id="CEM36837.1"/>
    </source>
</evidence>
<sequence>MVLPDIYVLSSYWELRVEAHKEAGSGPFVRTIGVARLVETFSGVMCRLLFGDGKEEEGVFAYRLLGEHHNLTFGTFFLHCAVPLCTEGRDGGCAQRNAAANGEARRPSAVSFFKARQGEAEGAGEPGGDAVWKDRQKGWRESGRETSTPILWLAVEPAFSRSWRGKKTFLDSSSSSFDRPSSSAGIPTSRGELAVCMRPWWGPPDSVNGEFRDVRSLVEFLEMYRLLGVDFFEMFLPFAPGGVSKDVSRILETYVREGVVSLRSLELPSALRPFETIWDFAQIAVIQECVYRLSDSRSVFREYA</sequence>
<dbReference type="GO" id="GO:0016757">
    <property type="term" value="F:glycosyltransferase activity"/>
    <property type="evidence" value="ECO:0007669"/>
    <property type="project" value="UniProtKB-KW"/>
</dbReference>
<keyword evidence="6" id="KW-1133">Transmembrane helix</keyword>
<evidence type="ECO:0000256" key="3">
    <source>
        <dbReference type="ARBA" id="ARBA00022676"/>
    </source>
</evidence>
<name>A0A0G4H019_9ALVE</name>
<keyword evidence="7" id="KW-0472">Membrane</keyword>
<dbReference type="AlphaFoldDB" id="A0A0G4H019"/>
<keyword evidence="4" id="KW-0808">Transferase</keyword>
<comment type="subcellular location">
    <subcellularLocation>
        <location evidence="1">Membrane</location>
        <topology evidence="1">Single-pass membrane protein</topology>
    </subcellularLocation>
</comment>
<organism evidence="8">
    <name type="scientific">Chromera velia CCMP2878</name>
    <dbReference type="NCBI Taxonomy" id="1169474"/>
    <lineage>
        <taxon>Eukaryota</taxon>
        <taxon>Sar</taxon>
        <taxon>Alveolata</taxon>
        <taxon>Colpodellida</taxon>
        <taxon>Chromeraceae</taxon>
        <taxon>Chromera</taxon>
    </lineage>
</organism>
<comment type="similarity">
    <text evidence="2">Belongs to the glycosyltransferase 92 family.</text>
</comment>
<keyword evidence="3" id="KW-0328">Glycosyltransferase</keyword>
<dbReference type="PANTHER" id="PTHR21461">
    <property type="entry name" value="GLYCOSYLTRANSFERASE FAMILY 92 PROTEIN"/>
    <property type="match status" value="1"/>
</dbReference>
<dbReference type="VEuPathDB" id="CryptoDB:Cvel_5485"/>
<dbReference type="PANTHER" id="PTHR21461:SF69">
    <property type="entry name" value="GLYCOSYLTRANSFERASE FAMILY 92 PROTEIN"/>
    <property type="match status" value="1"/>
</dbReference>
<evidence type="ECO:0000256" key="1">
    <source>
        <dbReference type="ARBA" id="ARBA00004167"/>
    </source>
</evidence>
<gene>
    <name evidence="8" type="ORF">Cvel_5485</name>
</gene>
<dbReference type="InterPro" id="IPR008166">
    <property type="entry name" value="Glyco_transf_92"/>
</dbReference>
<evidence type="ECO:0000256" key="4">
    <source>
        <dbReference type="ARBA" id="ARBA00022679"/>
    </source>
</evidence>
<accession>A0A0G4H019</accession>
<evidence type="ECO:0000256" key="6">
    <source>
        <dbReference type="ARBA" id="ARBA00022989"/>
    </source>
</evidence>
<evidence type="ECO:0000256" key="5">
    <source>
        <dbReference type="ARBA" id="ARBA00022692"/>
    </source>
</evidence>
<reference evidence="8" key="1">
    <citation type="submission" date="2014-11" db="EMBL/GenBank/DDBJ databases">
        <authorList>
            <person name="Otto D Thomas"/>
            <person name="Naeem Raeece"/>
        </authorList>
    </citation>
    <scope>NUCLEOTIDE SEQUENCE</scope>
</reference>